<dbReference type="KEGG" id="hprf:HLPR_18560"/>
<dbReference type="SFLD" id="SFLDG01129">
    <property type="entry name" value="C1.5:_HAD__Beta-PGM__Phosphata"/>
    <property type="match status" value="1"/>
</dbReference>
<accession>A0AAU9EWP2</accession>
<dbReference type="InterPro" id="IPR041492">
    <property type="entry name" value="HAD_2"/>
</dbReference>
<dbReference type="Proteomes" id="UP001321786">
    <property type="component" value="Chromosome"/>
</dbReference>
<sequence>MFKNIKTIFFDFDGTLHNGKKVYIPAFKEGYKYLVENGYADEKEFSSQEVAMWLGYNEKDMWNTFMPNLPESIQKKASKIIGSTMDKLVEKGEASLFDESIDTLKYLKEKGYTLLFLSNCTESYKDFSIINFKLQDYFDDYLTAERFNNIPKEDIIKKVMSKYKMDMVMIGDRFHDIKAGKENDLYTIGCSYGYGSKDELKEADTIIASIGELKNIL</sequence>
<keyword evidence="2" id="KW-1185">Reference proteome</keyword>
<dbReference type="InterPro" id="IPR023214">
    <property type="entry name" value="HAD_sf"/>
</dbReference>
<dbReference type="GO" id="GO:0008967">
    <property type="term" value="F:phosphoglycolate phosphatase activity"/>
    <property type="evidence" value="ECO:0007669"/>
    <property type="project" value="TreeGrafter"/>
</dbReference>
<reference evidence="1 2" key="1">
    <citation type="submission" date="2023-08" db="EMBL/GenBank/DDBJ databases">
        <title>Helicovermis profunda gen. nov., sp. nov., a novel mesophilic, fermentative bacterium within the Bacillota from a deep-sea hydrothermal vent chimney.</title>
        <authorList>
            <person name="Miyazaki U."/>
            <person name="Mizutani D."/>
            <person name="Hashimoto Y."/>
            <person name="Tame A."/>
            <person name="Sawayama S."/>
            <person name="Miyazaki J."/>
            <person name="Takai K."/>
            <person name="Nakagawa S."/>
        </authorList>
    </citation>
    <scope>NUCLEOTIDE SEQUENCE [LARGE SCALE GENOMIC DNA]</scope>
    <source>
        <strain evidence="1 2">S502</strain>
    </source>
</reference>
<evidence type="ECO:0000313" key="2">
    <source>
        <dbReference type="Proteomes" id="UP001321786"/>
    </source>
</evidence>
<dbReference type="PANTHER" id="PTHR43434">
    <property type="entry name" value="PHOSPHOGLYCOLATE PHOSPHATASE"/>
    <property type="match status" value="1"/>
</dbReference>
<dbReference type="GO" id="GO:0006281">
    <property type="term" value="P:DNA repair"/>
    <property type="evidence" value="ECO:0007669"/>
    <property type="project" value="TreeGrafter"/>
</dbReference>
<dbReference type="Pfam" id="PF13419">
    <property type="entry name" value="HAD_2"/>
    <property type="match status" value="1"/>
</dbReference>
<keyword evidence="1" id="KW-0378">Hydrolase</keyword>
<organism evidence="1 2">
    <name type="scientific">Helicovermis profundi</name>
    <dbReference type="NCBI Taxonomy" id="3065157"/>
    <lineage>
        <taxon>Bacteria</taxon>
        <taxon>Bacillati</taxon>
        <taxon>Bacillota</taxon>
        <taxon>Clostridia</taxon>
        <taxon>Helicovermis</taxon>
    </lineage>
</organism>
<dbReference type="SUPFAM" id="SSF56784">
    <property type="entry name" value="HAD-like"/>
    <property type="match status" value="1"/>
</dbReference>
<dbReference type="Gene3D" id="1.10.150.240">
    <property type="entry name" value="Putative phosphatase, domain 2"/>
    <property type="match status" value="1"/>
</dbReference>
<dbReference type="InterPro" id="IPR023198">
    <property type="entry name" value="PGP-like_dom2"/>
</dbReference>
<dbReference type="AlphaFoldDB" id="A0AAU9EWP2"/>
<dbReference type="EMBL" id="AP028654">
    <property type="protein sequence ID" value="BEP29525.1"/>
    <property type="molecule type" value="Genomic_DNA"/>
</dbReference>
<dbReference type="SFLD" id="SFLDS00003">
    <property type="entry name" value="Haloacid_Dehalogenase"/>
    <property type="match status" value="1"/>
</dbReference>
<dbReference type="InterPro" id="IPR050155">
    <property type="entry name" value="HAD-like_hydrolase_sf"/>
</dbReference>
<gene>
    <name evidence="1" type="ORF">HLPR_18560</name>
</gene>
<evidence type="ECO:0000313" key="1">
    <source>
        <dbReference type="EMBL" id="BEP29525.1"/>
    </source>
</evidence>
<dbReference type="NCBIfam" id="TIGR01549">
    <property type="entry name" value="HAD-SF-IA-v1"/>
    <property type="match status" value="1"/>
</dbReference>
<proteinExistence type="predicted"/>
<dbReference type="InterPro" id="IPR036412">
    <property type="entry name" value="HAD-like_sf"/>
</dbReference>
<dbReference type="RefSeq" id="WP_338535154.1">
    <property type="nucleotide sequence ID" value="NZ_AP028654.1"/>
</dbReference>
<name>A0AAU9EWP2_9FIRM</name>
<dbReference type="InterPro" id="IPR006439">
    <property type="entry name" value="HAD-SF_hydro_IA"/>
</dbReference>
<dbReference type="Gene3D" id="3.40.50.1000">
    <property type="entry name" value="HAD superfamily/HAD-like"/>
    <property type="match status" value="1"/>
</dbReference>
<protein>
    <submittedName>
        <fullName evidence="1">HAD family hydrolase</fullName>
    </submittedName>
</protein>
<dbReference type="PANTHER" id="PTHR43434:SF1">
    <property type="entry name" value="PHOSPHOGLYCOLATE PHOSPHATASE"/>
    <property type="match status" value="1"/>
</dbReference>